<evidence type="ECO:0000256" key="19">
    <source>
        <dbReference type="ARBA" id="ARBA00048679"/>
    </source>
</evidence>
<evidence type="ECO:0000256" key="8">
    <source>
        <dbReference type="ARBA" id="ARBA00022553"/>
    </source>
</evidence>
<dbReference type="FunFam" id="1.10.510.10:FF:000254">
    <property type="entry name" value="Serine/threonine-protein kinase RIO3"/>
    <property type="match status" value="1"/>
</dbReference>
<dbReference type="GO" id="GO:0042254">
    <property type="term" value="P:ribosome biogenesis"/>
    <property type="evidence" value="ECO:0007669"/>
    <property type="project" value="UniProtKB-KW"/>
</dbReference>
<comment type="subcellular location">
    <subcellularLocation>
        <location evidence="2">Cytoplasm</location>
    </subcellularLocation>
</comment>
<keyword evidence="7 22" id="KW-0723">Serine/threonine-protein kinase</keyword>
<evidence type="ECO:0000256" key="16">
    <source>
        <dbReference type="ARBA" id="ARBA00022859"/>
    </source>
</evidence>
<dbReference type="EMBL" id="GBBM01000751">
    <property type="protein sequence ID" value="JAC34667.1"/>
    <property type="molecule type" value="mRNA"/>
</dbReference>
<dbReference type="GO" id="GO:0051607">
    <property type="term" value="P:defense response to virus"/>
    <property type="evidence" value="ECO:0007669"/>
    <property type="project" value="UniProtKB-KW"/>
</dbReference>
<sequence>MESAEVIVPVLASPPGPPDDALTTNKRSCPWGNASSTPQQDVSFADVMSEELARALEQEELLSTTRGDHPIVPLVGEAAATPAGAEVFVAEEDCTDDHALALLLQSEYDREHDTVLGREERKFNGDSKVSVSFNNYRRARDPVLTDSEEDDEDALDGGLGLGGARHWDSFEQNQKMAPSIGRSGVARQADGGFTTKHDATVCGRRNACRVMELPPGISTGDGGGFDMRLSNHVYNSLKVHSAQEGRRAARLHDKREKATAEQSLDPNTRLLLYKLVNREILDEVNGCISTGKESCVFHAAGGKSEEFAVPVECAVKVFKTTLNEFKNREQYIREDFRFRERFNKLNPRKVIHLWAEKEMHNLKKIERAGLPCPSVVLLKKHLLVMSFVGADGVPAPQLRDAQLAGEQLESAYAQTVRLACDLYDRCQLVHADLSEYNLLWHQGRVVLIDVSQAVDRMHPHALEFLLRDCTNVSRFFQKQGLPDVLSAKELFTQVCGLNLPGEGAELLSQIQNYEKNEQLLTKENQRKADLFDTLFEKSMDKKSRIGNESASRAEVARADGEVCKTVQSN</sequence>
<evidence type="ECO:0000256" key="13">
    <source>
        <dbReference type="ARBA" id="ARBA00022777"/>
    </source>
</evidence>
<comment type="subunit">
    <text evidence="20">Interacts with CASP10. Interacts with IRF3; RIOK3 probably mediates the interaction of TBK1 with IRF3. Associated with 40S pre-ribosomal particles.</text>
</comment>
<evidence type="ECO:0000256" key="23">
    <source>
        <dbReference type="SAM" id="MobiDB-lite"/>
    </source>
</evidence>
<accession>A0A023GL82</accession>
<feature type="compositionally biased region" description="Polar residues" evidence="23">
    <location>
        <begin position="22"/>
        <end position="38"/>
    </location>
</feature>
<dbReference type="SMART" id="SM00090">
    <property type="entry name" value="RIO"/>
    <property type="match status" value="1"/>
</dbReference>
<keyword evidence="10 22" id="KW-0808">Transferase</keyword>
<evidence type="ECO:0000256" key="17">
    <source>
        <dbReference type="ARBA" id="ARBA00023118"/>
    </source>
</evidence>
<feature type="region of interest" description="Disordered" evidence="23">
    <location>
        <begin position="1"/>
        <end position="38"/>
    </location>
</feature>
<dbReference type="InterPro" id="IPR051272">
    <property type="entry name" value="RIO-type_Ser/Thr_kinase"/>
</dbReference>
<dbReference type="PROSITE" id="PS01245">
    <property type="entry name" value="RIO1"/>
    <property type="match status" value="1"/>
</dbReference>
<comment type="similarity">
    <text evidence="3 22">Belongs to the protein kinase superfamily. RIO-type Ser/Thr kinase family.</text>
</comment>
<keyword evidence="12 22" id="KW-0547">Nucleotide-binding</keyword>
<keyword evidence="6" id="KW-0690">Ribosome biogenesis</keyword>
<evidence type="ECO:0000256" key="21">
    <source>
        <dbReference type="ARBA" id="ARBA00068351"/>
    </source>
</evidence>
<keyword evidence="14" id="KW-0067">ATP-binding</keyword>
<dbReference type="InterPro" id="IPR011009">
    <property type="entry name" value="Kinase-like_dom_sf"/>
</dbReference>
<evidence type="ECO:0000256" key="14">
    <source>
        <dbReference type="ARBA" id="ARBA00022840"/>
    </source>
</evidence>
<evidence type="ECO:0000256" key="3">
    <source>
        <dbReference type="ARBA" id="ARBA00009196"/>
    </source>
</evidence>
<evidence type="ECO:0000256" key="12">
    <source>
        <dbReference type="ARBA" id="ARBA00022741"/>
    </source>
</evidence>
<evidence type="ECO:0000256" key="4">
    <source>
        <dbReference type="ARBA" id="ARBA00012513"/>
    </source>
</evidence>
<dbReference type="FunFam" id="3.30.200.20:FF:000200">
    <property type="entry name" value="Serine/threonine-protein kinase RIO3"/>
    <property type="match status" value="1"/>
</dbReference>
<dbReference type="CDD" id="cd05146">
    <property type="entry name" value="RIO3_euk"/>
    <property type="match status" value="1"/>
</dbReference>
<evidence type="ECO:0000256" key="7">
    <source>
        <dbReference type="ARBA" id="ARBA00022527"/>
    </source>
</evidence>
<evidence type="ECO:0000256" key="5">
    <source>
        <dbReference type="ARBA" id="ARBA00022490"/>
    </source>
</evidence>
<evidence type="ECO:0000256" key="11">
    <source>
        <dbReference type="ARBA" id="ARBA00022723"/>
    </source>
</evidence>
<evidence type="ECO:0000256" key="20">
    <source>
        <dbReference type="ARBA" id="ARBA00064322"/>
    </source>
</evidence>
<evidence type="ECO:0000313" key="25">
    <source>
        <dbReference type="EMBL" id="JAC34667.1"/>
    </source>
</evidence>
<keyword evidence="15 22" id="KW-0460">Magnesium</keyword>
<dbReference type="GO" id="GO:0106310">
    <property type="term" value="F:protein serine kinase activity"/>
    <property type="evidence" value="ECO:0007669"/>
    <property type="project" value="RHEA"/>
</dbReference>
<dbReference type="InterPro" id="IPR018935">
    <property type="entry name" value="RIO_kinase_CS"/>
</dbReference>
<dbReference type="GO" id="GO:0045087">
    <property type="term" value="P:innate immune response"/>
    <property type="evidence" value="ECO:0007669"/>
    <property type="project" value="UniProtKB-KW"/>
</dbReference>
<dbReference type="Gene3D" id="3.30.200.20">
    <property type="entry name" value="Phosphorylase Kinase, domain 1"/>
    <property type="match status" value="1"/>
</dbReference>
<name>A0A023GL82_AMBTT</name>
<evidence type="ECO:0000256" key="10">
    <source>
        <dbReference type="ARBA" id="ARBA00022679"/>
    </source>
</evidence>
<dbReference type="PIRSF" id="PIRSF038146">
    <property type="entry name" value="Ser/Thr_PK_RIO3"/>
    <property type="match status" value="1"/>
</dbReference>
<organism evidence="25">
    <name type="scientific">Amblyomma triste</name>
    <name type="common">Neotropical tick</name>
    <dbReference type="NCBI Taxonomy" id="251400"/>
    <lineage>
        <taxon>Eukaryota</taxon>
        <taxon>Metazoa</taxon>
        <taxon>Ecdysozoa</taxon>
        <taxon>Arthropoda</taxon>
        <taxon>Chelicerata</taxon>
        <taxon>Arachnida</taxon>
        <taxon>Acari</taxon>
        <taxon>Parasitiformes</taxon>
        <taxon>Ixodida</taxon>
        <taxon>Ixodoidea</taxon>
        <taxon>Ixodidae</taxon>
        <taxon>Amblyomminae</taxon>
        <taxon>Amblyomma</taxon>
    </lineage>
</organism>
<dbReference type="InterPro" id="IPR018934">
    <property type="entry name" value="RIO_dom"/>
</dbReference>
<dbReference type="Gene3D" id="1.10.510.10">
    <property type="entry name" value="Transferase(Phosphotransferase) domain 1"/>
    <property type="match status" value="1"/>
</dbReference>
<evidence type="ECO:0000259" key="24">
    <source>
        <dbReference type="SMART" id="SM00090"/>
    </source>
</evidence>
<protein>
    <recommendedName>
        <fullName evidence="21 22">Serine/threonine-protein kinase RIO3</fullName>
        <ecNumber evidence="4 22">2.7.11.1</ecNumber>
    </recommendedName>
</protein>
<proteinExistence type="evidence at transcript level"/>
<comment type="cofactor">
    <cofactor evidence="1 22">
        <name>Mg(2+)</name>
        <dbReference type="ChEBI" id="CHEBI:18420"/>
    </cofactor>
</comment>
<dbReference type="SUPFAM" id="SSF56112">
    <property type="entry name" value="Protein kinase-like (PK-like)"/>
    <property type="match status" value="1"/>
</dbReference>
<dbReference type="AlphaFoldDB" id="A0A023GL82"/>
<evidence type="ECO:0000256" key="15">
    <source>
        <dbReference type="ARBA" id="ARBA00022842"/>
    </source>
</evidence>
<dbReference type="GO" id="GO:0046872">
    <property type="term" value="F:metal ion binding"/>
    <property type="evidence" value="ECO:0007669"/>
    <property type="project" value="UniProtKB-UniRule"/>
</dbReference>
<dbReference type="InterPro" id="IPR017406">
    <property type="entry name" value="Ser/Thr_kinase_Rio3"/>
</dbReference>
<keyword evidence="13 22" id="KW-0418">Kinase</keyword>
<keyword evidence="8" id="KW-0597">Phosphoprotein</keyword>
<keyword evidence="16" id="KW-0391">Immunity</keyword>
<keyword evidence="9" id="KW-0399">Innate immunity</keyword>
<dbReference type="GO" id="GO:0005737">
    <property type="term" value="C:cytoplasm"/>
    <property type="evidence" value="ECO:0007669"/>
    <property type="project" value="UniProtKB-SubCell"/>
</dbReference>
<comment type="catalytic activity">
    <reaction evidence="19 22">
        <text>L-seryl-[protein] + ATP = O-phospho-L-seryl-[protein] + ADP + H(+)</text>
        <dbReference type="Rhea" id="RHEA:17989"/>
        <dbReference type="Rhea" id="RHEA-COMP:9863"/>
        <dbReference type="Rhea" id="RHEA-COMP:11604"/>
        <dbReference type="ChEBI" id="CHEBI:15378"/>
        <dbReference type="ChEBI" id="CHEBI:29999"/>
        <dbReference type="ChEBI" id="CHEBI:30616"/>
        <dbReference type="ChEBI" id="CHEBI:83421"/>
        <dbReference type="ChEBI" id="CHEBI:456216"/>
        <dbReference type="EC" id="2.7.11.1"/>
    </reaction>
</comment>
<keyword evidence="17" id="KW-0051">Antiviral defense</keyword>
<keyword evidence="11 22" id="KW-0479">Metal-binding</keyword>
<comment type="catalytic activity">
    <reaction evidence="18 22">
        <text>L-threonyl-[protein] + ATP = O-phospho-L-threonyl-[protein] + ADP + H(+)</text>
        <dbReference type="Rhea" id="RHEA:46608"/>
        <dbReference type="Rhea" id="RHEA-COMP:11060"/>
        <dbReference type="Rhea" id="RHEA-COMP:11605"/>
        <dbReference type="ChEBI" id="CHEBI:15378"/>
        <dbReference type="ChEBI" id="CHEBI:30013"/>
        <dbReference type="ChEBI" id="CHEBI:30616"/>
        <dbReference type="ChEBI" id="CHEBI:61977"/>
        <dbReference type="ChEBI" id="CHEBI:456216"/>
        <dbReference type="EC" id="2.7.11.1"/>
    </reaction>
</comment>
<evidence type="ECO:0000256" key="1">
    <source>
        <dbReference type="ARBA" id="ARBA00001946"/>
    </source>
</evidence>
<evidence type="ECO:0000256" key="6">
    <source>
        <dbReference type="ARBA" id="ARBA00022517"/>
    </source>
</evidence>
<feature type="domain" description="RIO kinase" evidence="24">
    <location>
        <begin position="253"/>
        <end position="496"/>
    </location>
</feature>
<keyword evidence="5" id="KW-0963">Cytoplasm</keyword>
<evidence type="ECO:0000256" key="9">
    <source>
        <dbReference type="ARBA" id="ARBA00022588"/>
    </source>
</evidence>
<evidence type="ECO:0000256" key="22">
    <source>
        <dbReference type="PIRNR" id="PIRNR038146"/>
    </source>
</evidence>
<dbReference type="EC" id="2.7.11.1" evidence="4 22"/>
<evidence type="ECO:0000256" key="2">
    <source>
        <dbReference type="ARBA" id="ARBA00004496"/>
    </source>
</evidence>
<dbReference type="InterPro" id="IPR000687">
    <property type="entry name" value="RIO_kinase"/>
</dbReference>
<dbReference type="PANTHER" id="PTHR45723">
    <property type="entry name" value="SERINE/THREONINE-PROTEIN KINASE RIO1"/>
    <property type="match status" value="1"/>
</dbReference>
<evidence type="ECO:0000256" key="18">
    <source>
        <dbReference type="ARBA" id="ARBA00047899"/>
    </source>
</evidence>
<dbReference type="Pfam" id="PF01163">
    <property type="entry name" value="RIO1"/>
    <property type="match status" value="1"/>
</dbReference>
<dbReference type="GO" id="GO:0004674">
    <property type="term" value="F:protein serine/threonine kinase activity"/>
    <property type="evidence" value="ECO:0007669"/>
    <property type="project" value="UniProtKB-UniRule"/>
</dbReference>
<dbReference type="GO" id="GO:0005524">
    <property type="term" value="F:ATP binding"/>
    <property type="evidence" value="ECO:0007669"/>
    <property type="project" value="UniProtKB-UniRule"/>
</dbReference>
<reference evidence="25" key="1">
    <citation type="submission" date="2014-03" db="EMBL/GenBank/DDBJ databases">
        <title>The sialotranscriptome of Amblyomma triste, Amblyomma parvum and Amblyomma cajennense ticks, uncovered by 454-based RNA-seq.</title>
        <authorList>
            <person name="Garcia G.R."/>
            <person name="Gardinassi L.G."/>
            <person name="Ribeiro J.M."/>
            <person name="Anatriello E."/>
            <person name="Ferreira B.R."/>
            <person name="Moreira H.N."/>
            <person name="Mafra C."/>
            <person name="Olegario M.M."/>
            <person name="Szabo P.J."/>
            <person name="Miranda-Santos I.K."/>
            <person name="Maruyama S.R."/>
        </authorList>
    </citation>
    <scope>NUCLEOTIDE SEQUENCE</scope>
    <source>
        <strain evidence="25">Mato Grasso do Sul</strain>
        <tissue evidence="25">Salivary glands</tissue>
    </source>
</reference>